<dbReference type="EMBL" id="PNYB01000011">
    <property type="protein sequence ID" value="PMS24021.1"/>
    <property type="molecule type" value="Genomic_DNA"/>
</dbReference>
<evidence type="ECO:0000313" key="1">
    <source>
        <dbReference type="EMBL" id="PMS24021.1"/>
    </source>
</evidence>
<organism evidence="1 2">
    <name type="scientific">Trinickia soli</name>
    <dbReference type="NCBI Taxonomy" id="380675"/>
    <lineage>
        <taxon>Bacteria</taxon>
        <taxon>Pseudomonadati</taxon>
        <taxon>Pseudomonadota</taxon>
        <taxon>Betaproteobacteria</taxon>
        <taxon>Burkholderiales</taxon>
        <taxon>Burkholderiaceae</taxon>
        <taxon>Trinickia</taxon>
    </lineage>
</organism>
<protein>
    <submittedName>
        <fullName evidence="1">Uncharacterized protein</fullName>
    </submittedName>
</protein>
<evidence type="ECO:0000313" key="2">
    <source>
        <dbReference type="Proteomes" id="UP000235347"/>
    </source>
</evidence>
<dbReference type="AlphaFoldDB" id="A0A2N7W3P7"/>
<accession>A0A2N7W3P7</accession>
<reference evidence="1 2" key="1">
    <citation type="submission" date="2018-01" db="EMBL/GenBank/DDBJ databases">
        <title>Whole genome analyses suggest that Burkholderia sensu lato contains two further novel genera in the rhizoxinica-symbiotica group Mycetohabitans gen. nov., and Trinickia gen. nov.: implications for the evolution of diazotrophy and nodulation in the Burkholderiaceae.</title>
        <authorList>
            <person name="Estrada-de los Santos P."/>
            <person name="Palmer M."/>
            <person name="Chavez-Ramirez B."/>
            <person name="Beukes C."/>
            <person name="Steenkamp E.T."/>
            <person name="Hirsch A.M."/>
            <person name="Manyaka P."/>
            <person name="Maluk M."/>
            <person name="Lafos M."/>
            <person name="Crook M."/>
            <person name="Gross E."/>
            <person name="Simon M.F."/>
            <person name="Bueno dos Reis Junior F."/>
            <person name="Poole P.S."/>
            <person name="Venter S.N."/>
            <person name="James E.K."/>
        </authorList>
    </citation>
    <scope>NUCLEOTIDE SEQUENCE [LARGE SCALE GENOMIC DNA]</scope>
    <source>
        <strain evidence="1 2">GP25-8</strain>
    </source>
</reference>
<keyword evidence="2" id="KW-1185">Reference proteome</keyword>
<comment type="caution">
    <text evidence="1">The sequence shown here is derived from an EMBL/GenBank/DDBJ whole genome shotgun (WGS) entry which is preliminary data.</text>
</comment>
<gene>
    <name evidence="1" type="ORF">C0Z19_14345</name>
</gene>
<name>A0A2N7W3P7_9BURK</name>
<sequence length="64" mass="7559">MAREHLKSRLFWRLFAFWTGDCIAFKQSDYSICVMLRDASFRSFQARLDSRNPLNGQAVSRKVE</sequence>
<dbReference type="Proteomes" id="UP000235347">
    <property type="component" value="Unassembled WGS sequence"/>
</dbReference>
<proteinExistence type="predicted"/>